<evidence type="ECO:0000256" key="2">
    <source>
        <dbReference type="ARBA" id="ARBA00004771"/>
    </source>
</evidence>
<comment type="pathway">
    <text evidence="3">Lipid metabolism.</text>
</comment>
<evidence type="ECO:0000256" key="7">
    <source>
        <dbReference type="ARBA" id="ARBA00022692"/>
    </source>
</evidence>
<keyword evidence="13" id="KW-0012">Acyltransferase</keyword>
<evidence type="ECO:0000256" key="6">
    <source>
        <dbReference type="ARBA" id="ARBA00022679"/>
    </source>
</evidence>
<keyword evidence="8" id="KW-0319">Glycerol metabolism</keyword>
<dbReference type="PANTHER" id="PTHR12317">
    <property type="entry name" value="DIACYLGLYCEROL O-ACYLTRANSFERASE"/>
    <property type="match status" value="1"/>
</dbReference>
<evidence type="ECO:0000313" key="16">
    <source>
        <dbReference type="Proteomes" id="UP000728032"/>
    </source>
</evidence>
<feature type="non-terminal residue" evidence="15">
    <location>
        <position position="1"/>
    </location>
</feature>
<evidence type="ECO:0000256" key="10">
    <source>
        <dbReference type="ARBA" id="ARBA00022989"/>
    </source>
</evidence>
<evidence type="ECO:0000256" key="3">
    <source>
        <dbReference type="ARBA" id="ARBA00005189"/>
    </source>
</evidence>
<dbReference type="GO" id="GO:0019432">
    <property type="term" value="P:triglyceride biosynthetic process"/>
    <property type="evidence" value="ECO:0007669"/>
    <property type="project" value="TreeGrafter"/>
</dbReference>
<evidence type="ECO:0000256" key="13">
    <source>
        <dbReference type="ARBA" id="ARBA00023315"/>
    </source>
</evidence>
<protein>
    <recommendedName>
        <fullName evidence="14">Acyltransferase</fullName>
        <ecNumber evidence="14">2.3.1.-</ecNumber>
    </recommendedName>
</protein>
<dbReference type="AlphaFoldDB" id="A0A7R9M428"/>
<dbReference type="GO" id="GO:0005789">
    <property type="term" value="C:endoplasmic reticulum membrane"/>
    <property type="evidence" value="ECO:0007669"/>
    <property type="project" value="UniProtKB-SubCell"/>
</dbReference>
<dbReference type="GO" id="GO:0006071">
    <property type="term" value="P:glycerol metabolic process"/>
    <property type="evidence" value="ECO:0007669"/>
    <property type="project" value="UniProtKB-KW"/>
</dbReference>
<reference evidence="15" key="1">
    <citation type="submission" date="2020-11" db="EMBL/GenBank/DDBJ databases">
        <authorList>
            <person name="Tran Van P."/>
        </authorList>
    </citation>
    <scope>NUCLEOTIDE SEQUENCE</scope>
</reference>
<evidence type="ECO:0000313" key="15">
    <source>
        <dbReference type="EMBL" id="CAD7653203.1"/>
    </source>
</evidence>
<dbReference type="Pfam" id="PF03982">
    <property type="entry name" value="DAGAT"/>
    <property type="match status" value="3"/>
</dbReference>
<evidence type="ECO:0000256" key="8">
    <source>
        <dbReference type="ARBA" id="ARBA00022798"/>
    </source>
</evidence>
<dbReference type="EMBL" id="CAJPVJ010006385">
    <property type="protein sequence ID" value="CAG2170390.1"/>
    <property type="molecule type" value="Genomic_DNA"/>
</dbReference>
<sequence>MSIWRHYANYFPVKLVKTEDLDPERNYMFVCHPHGVMLCSHMANFGTEGTGFSRYFPGLTPHLLTLESVLSQPFKRELLLSMGRGLFGFPGILPYRVPITTVVGKPMDVPLIPEPSREQIAEYHRKYIQCGRISHWVRNMSFWKHCANYFPVKLVKTEDLDPERNYMFVCHPHGVMLCSHMANFGTEGTGFSRLFPGLTPHILTLESLLREPFRRELLLAMGQVLALIVGGVLESFDTIPNTMRLTLNNRFGFVKLALEHGLYNQKIPDVDDPGLWKLGRWVFRLPTLLPYRVPITTVVGKPMDVPLIPEPSREQIAEYHRKYIQ</sequence>
<dbReference type="GO" id="GO:0004144">
    <property type="term" value="F:diacylglycerol O-acyltransferase activity"/>
    <property type="evidence" value="ECO:0007669"/>
    <property type="project" value="TreeGrafter"/>
</dbReference>
<evidence type="ECO:0000256" key="9">
    <source>
        <dbReference type="ARBA" id="ARBA00022824"/>
    </source>
</evidence>
<comment type="pathway">
    <text evidence="2">Glycerolipid metabolism; triacylglycerol biosynthesis.</text>
</comment>
<evidence type="ECO:0000256" key="1">
    <source>
        <dbReference type="ARBA" id="ARBA00004477"/>
    </source>
</evidence>
<evidence type="ECO:0000256" key="11">
    <source>
        <dbReference type="ARBA" id="ARBA00023098"/>
    </source>
</evidence>
<organism evidence="15">
    <name type="scientific">Oppiella nova</name>
    <dbReference type="NCBI Taxonomy" id="334625"/>
    <lineage>
        <taxon>Eukaryota</taxon>
        <taxon>Metazoa</taxon>
        <taxon>Ecdysozoa</taxon>
        <taxon>Arthropoda</taxon>
        <taxon>Chelicerata</taxon>
        <taxon>Arachnida</taxon>
        <taxon>Acari</taxon>
        <taxon>Acariformes</taxon>
        <taxon>Sarcoptiformes</taxon>
        <taxon>Oribatida</taxon>
        <taxon>Brachypylina</taxon>
        <taxon>Oppioidea</taxon>
        <taxon>Oppiidae</taxon>
        <taxon>Oppiella</taxon>
    </lineage>
</organism>
<keyword evidence="11" id="KW-0443">Lipid metabolism</keyword>
<dbReference type="OrthoDB" id="10008102at2759"/>
<dbReference type="PANTHER" id="PTHR12317:SF0">
    <property type="entry name" value="ACYLTRANSFERASE"/>
    <property type="match status" value="1"/>
</dbReference>
<comment type="similarity">
    <text evidence="4 14">Belongs to the diacylglycerol acyltransferase family.</text>
</comment>
<dbReference type="Proteomes" id="UP000728032">
    <property type="component" value="Unassembled WGS sequence"/>
</dbReference>
<keyword evidence="16" id="KW-1185">Reference proteome</keyword>
<evidence type="ECO:0000256" key="14">
    <source>
        <dbReference type="RuleBase" id="RU367023"/>
    </source>
</evidence>
<evidence type="ECO:0000256" key="4">
    <source>
        <dbReference type="ARBA" id="ARBA00005420"/>
    </source>
</evidence>
<dbReference type="EC" id="2.3.1.-" evidence="14"/>
<keyword evidence="10" id="KW-1133">Transmembrane helix</keyword>
<dbReference type="EMBL" id="OC921210">
    <property type="protein sequence ID" value="CAD7653203.1"/>
    <property type="molecule type" value="Genomic_DNA"/>
</dbReference>
<keyword evidence="5" id="KW-0444">Lipid biosynthesis</keyword>
<dbReference type="InterPro" id="IPR007130">
    <property type="entry name" value="DAGAT"/>
</dbReference>
<keyword evidence="12" id="KW-0472">Membrane</keyword>
<proteinExistence type="inferred from homology"/>
<accession>A0A7R9M428</accession>
<name>A0A7R9M428_9ACAR</name>
<evidence type="ECO:0000256" key="12">
    <source>
        <dbReference type="ARBA" id="ARBA00023136"/>
    </source>
</evidence>
<comment type="subcellular location">
    <subcellularLocation>
        <location evidence="1 14">Endoplasmic reticulum membrane</location>
        <topology evidence="1 14">Multi-pass membrane protein</topology>
    </subcellularLocation>
</comment>
<gene>
    <name evidence="15" type="ORF">ONB1V03_LOCUS9860</name>
</gene>
<keyword evidence="6 14" id="KW-0808">Transferase</keyword>
<keyword evidence="7" id="KW-0812">Transmembrane</keyword>
<keyword evidence="9 14" id="KW-0256">Endoplasmic reticulum</keyword>
<evidence type="ECO:0000256" key="5">
    <source>
        <dbReference type="ARBA" id="ARBA00022516"/>
    </source>
</evidence>